<organism evidence="2 3">
    <name type="scientific">Spirosoma pollinicola</name>
    <dbReference type="NCBI Taxonomy" id="2057025"/>
    <lineage>
        <taxon>Bacteria</taxon>
        <taxon>Pseudomonadati</taxon>
        <taxon>Bacteroidota</taxon>
        <taxon>Cytophagia</taxon>
        <taxon>Cytophagales</taxon>
        <taxon>Cytophagaceae</taxon>
        <taxon>Spirosoma</taxon>
    </lineage>
</organism>
<protein>
    <submittedName>
        <fullName evidence="2">Transglutaminase</fullName>
    </submittedName>
</protein>
<name>A0A2K8YWN4_9BACT</name>
<reference evidence="2 3" key="1">
    <citation type="submission" date="2017-11" db="EMBL/GenBank/DDBJ databases">
        <title>Taxonomic description and genome sequences of Spirosoma HA7 sp. nov., isolated from pollen microhabitat of Corylus avellana.</title>
        <authorList>
            <person name="Ambika Manirajan B."/>
            <person name="Suarez C."/>
            <person name="Ratering S."/>
            <person name="Geissler-Plaum R."/>
            <person name="Cardinale M."/>
            <person name="Sylvia S."/>
        </authorList>
    </citation>
    <scope>NUCLEOTIDE SEQUENCE [LARGE SCALE GENOMIC DNA]</scope>
    <source>
        <strain evidence="2 3">HA7</strain>
    </source>
</reference>
<dbReference type="RefSeq" id="WP_100987723.1">
    <property type="nucleotide sequence ID" value="NZ_CP025096.1"/>
</dbReference>
<dbReference type="InterPro" id="IPR002931">
    <property type="entry name" value="Transglutaminase-like"/>
</dbReference>
<proteinExistence type="predicted"/>
<dbReference type="SUPFAM" id="SSF54001">
    <property type="entry name" value="Cysteine proteinases"/>
    <property type="match status" value="1"/>
</dbReference>
<dbReference type="Gene3D" id="2.60.40.3140">
    <property type="match status" value="1"/>
</dbReference>
<dbReference type="Gene3D" id="3.10.620.30">
    <property type="match status" value="1"/>
</dbReference>
<dbReference type="Proteomes" id="UP000232883">
    <property type="component" value="Chromosome"/>
</dbReference>
<sequence length="672" mass="76258">MFTFLPDQRALLLTVVYVLIGLTAGLAQKISEPIPVVEFGKIRPAQFASSSVDSTAEAVVLYESGDVSFEVRGMMWVVFTHHVRLLIRRKSAYRRATVELEMRRDDGTIHEEMSNLEGYTYNLDDSHVDITPLSLKTARFTEKATKEYWIEKFTMPNVREGSVIEYKYTVKTPFSINRHPQAWRFQRDIPVDWSQCHILLPDGYPHQLILGGSLKLTVQDARLTKINLVPGEIRSKAQELFYAIKDVPAFRRENYLANADDYISKIDFEPPNYKDVKAGLEFADYSWEAIDKCLQKNESFGLQIAPTPLMRKQAEGMFSRLGDTLSQVFEVYNFVRRTMSWNGNYSIWANNVNQVLAAKKGDSGDINLLLIALIRSIGFQAYPVILSTRSHGAIAEEFAVLNKFNYVVAQVNVGGQTMFLDATDPFLKPGMLPYHCLNSTGRVIDPPNSRFVSLAPKERLVEVKAARFTLGEMGELKGTMTHSLGGYAAWINHKLFARVGKPVYIDAVHKIHEGWTINEVTFADTNQTTDAFRVDFNLVISDACMQAGDRLYLKPMLAEGRTENPFKESYRQYPIDFAVPVDESFTATYQMPNGFNVEELPKSVSMTLPDNGGRFLYQVSTDGNQIRVNSRFVLRKPVYMPNEYGALRELFVQMVAKHTEQIVLKRAVVSNK</sequence>
<dbReference type="Pfam" id="PF01841">
    <property type="entry name" value="Transglut_core"/>
    <property type="match status" value="1"/>
</dbReference>
<dbReference type="KEGG" id="spir:CWM47_09370"/>
<dbReference type="InterPro" id="IPR038765">
    <property type="entry name" value="Papain-like_cys_pep_sf"/>
</dbReference>
<evidence type="ECO:0000313" key="2">
    <source>
        <dbReference type="EMBL" id="AUD02003.1"/>
    </source>
</evidence>
<gene>
    <name evidence="2" type="ORF">CWM47_09370</name>
</gene>
<dbReference type="Gene3D" id="2.60.120.1130">
    <property type="match status" value="1"/>
</dbReference>
<evidence type="ECO:0000313" key="3">
    <source>
        <dbReference type="Proteomes" id="UP000232883"/>
    </source>
</evidence>
<accession>A0A2K8YWN4</accession>
<dbReference type="AlphaFoldDB" id="A0A2K8YWN4"/>
<feature type="domain" description="Transglutaminase-like" evidence="1">
    <location>
        <begin position="314"/>
        <end position="400"/>
    </location>
</feature>
<dbReference type="EMBL" id="CP025096">
    <property type="protein sequence ID" value="AUD02003.1"/>
    <property type="molecule type" value="Genomic_DNA"/>
</dbReference>
<dbReference type="OrthoDB" id="98874at2"/>
<evidence type="ECO:0000259" key="1">
    <source>
        <dbReference type="Pfam" id="PF01841"/>
    </source>
</evidence>
<keyword evidence="3" id="KW-1185">Reference proteome</keyword>